<dbReference type="STRING" id="1400863.BN873_770027"/>
<dbReference type="GO" id="GO:0015031">
    <property type="term" value="P:protein transport"/>
    <property type="evidence" value="ECO:0007669"/>
    <property type="project" value="UniProtKB-KW"/>
</dbReference>
<dbReference type="AlphaFoldDB" id="W6MAY3"/>
<dbReference type="Pfam" id="PF11356">
    <property type="entry name" value="T2SSC"/>
    <property type="match status" value="1"/>
</dbReference>
<keyword evidence="8" id="KW-0472">Membrane</keyword>
<keyword evidence="7" id="KW-1133">Transmembrane helix</keyword>
<dbReference type="SUPFAM" id="SSF50156">
    <property type="entry name" value="PDZ domain-like"/>
    <property type="match status" value="1"/>
</dbReference>
<evidence type="ECO:0000259" key="10">
    <source>
        <dbReference type="Pfam" id="PF11356"/>
    </source>
</evidence>
<protein>
    <recommendedName>
        <fullName evidence="10">Type II secretion system protein GspC N-terminal domain-containing protein</fullName>
    </recommendedName>
</protein>
<feature type="compositionally biased region" description="Pro residues" evidence="9">
    <location>
        <begin position="170"/>
        <end position="181"/>
    </location>
</feature>
<dbReference type="GO" id="GO:0005886">
    <property type="term" value="C:plasma membrane"/>
    <property type="evidence" value="ECO:0007669"/>
    <property type="project" value="UniProtKB-SubCell"/>
</dbReference>
<evidence type="ECO:0000256" key="5">
    <source>
        <dbReference type="ARBA" id="ARBA00022692"/>
    </source>
</evidence>
<accession>W6MAY3</accession>
<reference evidence="11" key="1">
    <citation type="submission" date="2013-07" db="EMBL/GenBank/DDBJ databases">
        <authorList>
            <person name="McIlroy S."/>
        </authorList>
    </citation>
    <scope>NUCLEOTIDE SEQUENCE [LARGE SCALE GENOMIC DNA]</scope>
    <source>
        <strain evidence="11">Run_A_D11</strain>
    </source>
</reference>
<evidence type="ECO:0000256" key="6">
    <source>
        <dbReference type="ARBA" id="ARBA00022927"/>
    </source>
</evidence>
<feature type="compositionally biased region" description="Low complexity" evidence="9">
    <location>
        <begin position="182"/>
        <end position="197"/>
    </location>
</feature>
<gene>
    <name evidence="11" type="ORF">BN873_770027</name>
</gene>
<keyword evidence="6" id="KW-0653">Protein transport</keyword>
<dbReference type="InterPro" id="IPR024961">
    <property type="entry name" value="T2SS_GspC_N"/>
</dbReference>
<evidence type="ECO:0000313" key="12">
    <source>
        <dbReference type="Proteomes" id="UP000035760"/>
    </source>
</evidence>
<evidence type="ECO:0000313" key="11">
    <source>
        <dbReference type="EMBL" id="CDI03994.1"/>
    </source>
</evidence>
<keyword evidence="3" id="KW-1003">Cell membrane</keyword>
<proteinExistence type="predicted"/>
<dbReference type="Proteomes" id="UP000035760">
    <property type="component" value="Unassembled WGS sequence"/>
</dbReference>
<dbReference type="Gene3D" id="2.30.30.830">
    <property type="match status" value="1"/>
</dbReference>
<dbReference type="Gene3D" id="2.30.42.10">
    <property type="match status" value="1"/>
</dbReference>
<feature type="region of interest" description="Disordered" evidence="9">
    <location>
        <begin position="157"/>
        <end position="197"/>
    </location>
</feature>
<keyword evidence="2" id="KW-0813">Transport</keyword>
<reference evidence="11" key="2">
    <citation type="submission" date="2014-03" db="EMBL/GenBank/DDBJ databases">
        <title>Candidatus Competibacter-lineage genomes retrieved from metagenomes reveal functional metabolic diversity.</title>
        <authorList>
            <person name="McIlroy S.J."/>
            <person name="Albertsen M."/>
            <person name="Andresen E.K."/>
            <person name="Saunders A.M."/>
            <person name="Kristiansen R."/>
            <person name="Stokholm-Bjerregaard M."/>
            <person name="Nielsen K.L."/>
            <person name="Nielsen P.H."/>
        </authorList>
    </citation>
    <scope>NUCLEOTIDE SEQUENCE</scope>
    <source>
        <strain evidence="11">Run_A_D11</strain>
    </source>
</reference>
<organism evidence="11 12">
    <name type="scientific">Candidatus Competibacter denitrificans Run_A_D11</name>
    <dbReference type="NCBI Taxonomy" id="1400863"/>
    <lineage>
        <taxon>Bacteria</taxon>
        <taxon>Pseudomonadati</taxon>
        <taxon>Pseudomonadota</taxon>
        <taxon>Gammaproteobacteria</taxon>
        <taxon>Candidatus Competibacteraceae</taxon>
        <taxon>Candidatus Competibacter</taxon>
    </lineage>
</organism>
<evidence type="ECO:0000256" key="8">
    <source>
        <dbReference type="ARBA" id="ARBA00023136"/>
    </source>
</evidence>
<evidence type="ECO:0000256" key="2">
    <source>
        <dbReference type="ARBA" id="ARBA00022448"/>
    </source>
</evidence>
<comment type="caution">
    <text evidence="11">The sequence shown here is derived from an EMBL/GenBank/DDBJ whole genome shotgun (WGS) entry which is preliminary data.</text>
</comment>
<evidence type="ECO:0000256" key="9">
    <source>
        <dbReference type="SAM" id="MobiDB-lite"/>
    </source>
</evidence>
<keyword evidence="12" id="KW-1185">Reference proteome</keyword>
<evidence type="ECO:0000256" key="4">
    <source>
        <dbReference type="ARBA" id="ARBA00022519"/>
    </source>
</evidence>
<dbReference type="EMBL" id="CBTJ020000088">
    <property type="protein sequence ID" value="CDI03994.1"/>
    <property type="molecule type" value="Genomic_DNA"/>
</dbReference>
<evidence type="ECO:0000256" key="7">
    <source>
        <dbReference type="ARBA" id="ARBA00022989"/>
    </source>
</evidence>
<feature type="domain" description="Type II secretion system protein GspC N-terminal" evidence="10">
    <location>
        <begin position="11"/>
        <end position="153"/>
    </location>
</feature>
<name>W6MAY3_9GAMM</name>
<comment type="subcellular location">
    <subcellularLocation>
        <location evidence="1">Cell inner membrane</location>
    </subcellularLocation>
</comment>
<keyword evidence="4" id="KW-0997">Cell inner membrane</keyword>
<evidence type="ECO:0000256" key="1">
    <source>
        <dbReference type="ARBA" id="ARBA00004533"/>
    </source>
</evidence>
<dbReference type="RefSeq" id="WP_048675504.1">
    <property type="nucleotide sequence ID" value="NZ_CBTJ020000088.1"/>
</dbReference>
<evidence type="ECO:0000256" key="3">
    <source>
        <dbReference type="ARBA" id="ARBA00022475"/>
    </source>
</evidence>
<dbReference type="InterPro" id="IPR036034">
    <property type="entry name" value="PDZ_sf"/>
</dbReference>
<sequence length="309" mass="32807">MRGVAVLVNALLVVGLARVLAGLTATILWGPSFLSGGATGIMTQGVAARDTGVVQRADVASIGAWHLFGRNEAPAPVAAPPMPVAVAPLNLRLVGVFFAERRADKALALIAEGTGVERGYRIGEALPGGARLEQVQRDRVIVSRGNQQEVLNLPRLEETQRAPTVEGLPPAEPIIEPPAEPAQPEIPQEQPSSSREPQLIDATAVAARLRGAAGPQALEDIAFASPYVQEGRFLGFRLRPGRDRQLLQQIGLTSGDVITEVNGHRLDGPMRGLASLRELQHADQIKVRVLRNGAEIPLAFSLGRPAAVR</sequence>
<keyword evidence="5" id="KW-0812">Transmembrane</keyword>